<comment type="similarity">
    <text evidence="1">Belongs to the peptidase C40 family.</text>
</comment>
<dbReference type="Pfam" id="PF01471">
    <property type="entry name" value="PG_binding_1"/>
    <property type="match status" value="1"/>
</dbReference>
<proteinExistence type="inferred from homology"/>
<name>A0A975GB28_9THEO</name>
<feature type="signal peptide" evidence="5">
    <location>
        <begin position="1"/>
        <end position="24"/>
    </location>
</feature>
<keyword evidence="8" id="KW-1185">Reference proteome</keyword>
<dbReference type="InterPro" id="IPR002477">
    <property type="entry name" value="Peptidoglycan-bd-like"/>
</dbReference>
<dbReference type="PROSITE" id="PS51935">
    <property type="entry name" value="NLPC_P60"/>
    <property type="match status" value="1"/>
</dbReference>
<dbReference type="EMBL" id="CP060096">
    <property type="protein sequence ID" value="QSZ27998.1"/>
    <property type="molecule type" value="Genomic_DNA"/>
</dbReference>
<dbReference type="PANTHER" id="PTHR47053">
    <property type="entry name" value="MUREIN DD-ENDOPEPTIDASE MEPH-RELATED"/>
    <property type="match status" value="1"/>
</dbReference>
<dbReference type="GO" id="GO:0006508">
    <property type="term" value="P:proteolysis"/>
    <property type="evidence" value="ECO:0007669"/>
    <property type="project" value="UniProtKB-KW"/>
</dbReference>
<feature type="domain" description="NlpC/P60" evidence="6">
    <location>
        <begin position="102"/>
        <end position="223"/>
    </location>
</feature>
<evidence type="ECO:0000256" key="4">
    <source>
        <dbReference type="ARBA" id="ARBA00022807"/>
    </source>
</evidence>
<organism evidence="7 8">
    <name type="scientific">Aceticella autotrophica</name>
    <dbReference type="NCBI Taxonomy" id="2755338"/>
    <lineage>
        <taxon>Bacteria</taxon>
        <taxon>Bacillati</taxon>
        <taxon>Bacillota</taxon>
        <taxon>Clostridia</taxon>
        <taxon>Thermoanaerobacterales</taxon>
        <taxon>Thermoanaerobacteraceae</taxon>
        <taxon>Aceticella</taxon>
    </lineage>
</organism>
<gene>
    <name evidence="7" type="ORF">ACETAC_03780</name>
</gene>
<evidence type="ECO:0000256" key="5">
    <source>
        <dbReference type="SAM" id="SignalP"/>
    </source>
</evidence>
<keyword evidence="4" id="KW-0788">Thiol protease</keyword>
<evidence type="ECO:0000259" key="6">
    <source>
        <dbReference type="PROSITE" id="PS51935"/>
    </source>
</evidence>
<evidence type="ECO:0000313" key="8">
    <source>
        <dbReference type="Proteomes" id="UP000671913"/>
    </source>
</evidence>
<dbReference type="Pfam" id="PF00877">
    <property type="entry name" value="NLPC_P60"/>
    <property type="match status" value="1"/>
</dbReference>
<evidence type="ECO:0000256" key="3">
    <source>
        <dbReference type="ARBA" id="ARBA00022801"/>
    </source>
</evidence>
<protein>
    <submittedName>
        <fullName evidence="7">C40 family peptidase</fullName>
    </submittedName>
</protein>
<dbReference type="Gene3D" id="1.10.101.10">
    <property type="entry name" value="PGBD-like superfamily/PGBD"/>
    <property type="match status" value="1"/>
</dbReference>
<dbReference type="Gene3D" id="3.90.1720.10">
    <property type="entry name" value="endopeptidase domain like (from Nostoc punctiforme)"/>
    <property type="match status" value="1"/>
</dbReference>
<dbReference type="InterPro" id="IPR038765">
    <property type="entry name" value="Papain-like_cys_pep_sf"/>
</dbReference>
<reference evidence="7" key="1">
    <citation type="submission" date="2020-08" db="EMBL/GenBank/DDBJ databases">
        <title>Genomic insights into the carbon and energy metabolism of the first obligate autotrophic acetogenic bacterium Aceticella autotrophica gen. nov., sp. nov.</title>
        <authorList>
            <person name="Toshchakov S.V."/>
            <person name="Elcheninov A.G."/>
            <person name="Kublanov I.V."/>
            <person name="Frolov E.N."/>
            <person name="Lebedinsky A.V."/>
        </authorList>
    </citation>
    <scope>NUCLEOTIDE SEQUENCE</scope>
    <source>
        <strain evidence="7">3443-3Ac</strain>
    </source>
</reference>
<dbReference type="SUPFAM" id="SSF47090">
    <property type="entry name" value="PGBD-like"/>
    <property type="match status" value="1"/>
</dbReference>
<dbReference type="GO" id="GO:0008234">
    <property type="term" value="F:cysteine-type peptidase activity"/>
    <property type="evidence" value="ECO:0007669"/>
    <property type="project" value="UniProtKB-KW"/>
</dbReference>
<dbReference type="InterPro" id="IPR051202">
    <property type="entry name" value="Peptidase_C40"/>
</dbReference>
<dbReference type="InterPro" id="IPR036366">
    <property type="entry name" value="PGBDSf"/>
</dbReference>
<evidence type="ECO:0000256" key="2">
    <source>
        <dbReference type="ARBA" id="ARBA00022670"/>
    </source>
</evidence>
<sequence length="223" mass="24635">MLLKKIFAAAVIAFMLLQMPTAMAMELMSYGSQGQAVYSLQEELTNLGYDTGGIDGVFGPCTQNAVIEFQKKYNISVDGIVGPETMSILERLNTASRGGYRRISNYKIVYIAKQYVGTPYIYGGTSPSGFDCSGFTSYVYNQIGYNIGRTAEDQFYNGRAVSLNNLQPGDLLFFSTSGGSPTHVAIYLGNNQLMHMSFSAQRACISDFSGWFRENYIGARRYL</sequence>
<accession>A0A975GB28</accession>
<evidence type="ECO:0000313" key="7">
    <source>
        <dbReference type="EMBL" id="QSZ27998.1"/>
    </source>
</evidence>
<keyword evidence="5" id="KW-0732">Signal</keyword>
<keyword evidence="2" id="KW-0645">Protease</keyword>
<dbReference type="SUPFAM" id="SSF54001">
    <property type="entry name" value="Cysteine proteinases"/>
    <property type="match status" value="1"/>
</dbReference>
<dbReference type="KEGG" id="aaut:ACETAC_03780"/>
<dbReference type="InterPro" id="IPR000064">
    <property type="entry name" value="NLP_P60_dom"/>
</dbReference>
<dbReference type="PANTHER" id="PTHR47053:SF1">
    <property type="entry name" value="MUREIN DD-ENDOPEPTIDASE MEPH-RELATED"/>
    <property type="match status" value="1"/>
</dbReference>
<dbReference type="AlphaFoldDB" id="A0A975GB28"/>
<keyword evidence="3" id="KW-0378">Hydrolase</keyword>
<evidence type="ECO:0000256" key="1">
    <source>
        <dbReference type="ARBA" id="ARBA00007074"/>
    </source>
</evidence>
<feature type="chain" id="PRO_5036709713" evidence="5">
    <location>
        <begin position="25"/>
        <end position="223"/>
    </location>
</feature>
<dbReference type="Proteomes" id="UP000671913">
    <property type="component" value="Chromosome"/>
</dbReference>
<dbReference type="InterPro" id="IPR036365">
    <property type="entry name" value="PGBD-like_sf"/>
</dbReference>